<dbReference type="InterPro" id="IPR007482">
    <property type="entry name" value="Tyr_Pase-like_PTPLA"/>
</dbReference>
<keyword evidence="6 14" id="KW-0812">Transmembrane</keyword>
<dbReference type="FunCoup" id="R4G3M4">
    <property type="interactions" value="682"/>
</dbReference>
<keyword evidence="8 14" id="KW-1133">Transmembrane helix</keyword>
<comment type="subcellular location">
    <subcellularLocation>
        <location evidence="14">Endoplasmic reticulum membrane</location>
        <topology evidence="14">Multi-pass membrane protein</topology>
    </subcellularLocation>
    <subcellularLocation>
        <location evidence="1">Membrane</location>
        <topology evidence="1">Multi-pass membrane protein</topology>
    </subcellularLocation>
</comment>
<evidence type="ECO:0000256" key="1">
    <source>
        <dbReference type="ARBA" id="ARBA00004141"/>
    </source>
</evidence>
<evidence type="ECO:0000256" key="11">
    <source>
        <dbReference type="ARBA" id="ARBA00023160"/>
    </source>
</evidence>
<feature type="transmembrane region" description="Helical" evidence="14">
    <location>
        <begin position="196"/>
        <end position="217"/>
    </location>
</feature>
<evidence type="ECO:0000256" key="14">
    <source>
        <dbReference type="RuleBase" id="RU363109"/>
    </source>
</evidence>
<reference evidence="15" key="1">
    <citation type="submission" date="2013-04" db="EMBL/GenBank/DDBJ databases">
        <title>An insight into the transcriptome of the digestive tract of the blood sucking bug, Rhodnius prolixus.</title>
        <authorList>
            <person name="Ribeiro J.M.C."/>
            <person name="Genta F.A."/>
            <person name="Sorgine M.H.F."/>
            <person name="Paiva-Silva G.O."/>
            <person name="Majerowicz D."/>
            <person name="Medeiros M."/>
            <person name="Koerich L."/>
            <person name="Terra W.R."/>
            <person name="Ferreira C."/>
            <person name="Pimentel A.C."/>
            <person name="Bisch P.M."/>
            <person name="Diniz M.M.P."/>
            <person name="Nascimento R."/>
            <person name="Salmon D."/>
            <person name="Silber A.M."/>
            <person name="Alves M."/>
            <person name="Oliveira M.F."/>
            <person name="Gondim K.C."/>
            <person name="Silva Neto M.A.C."/>
            <person name="Atella G.C."/>
            <person name="Araujo H."/>
            <person name="Dias F.S."/>
            <person name="Polycarpo C.R."/>
            <person name="Fampa P."/>
            <person name="Melo A.C."/>
            <person name="Tanaka A.S."/>
            <person name="Balczun C."/>
            <person name="Oliveira J.H.M."/>
            <person name="Goncalves R."/>
            <person name="Lazoski C."/>
            <person name="Pereira M.A."/>
            <person name="Rivera-Pomar R."/>
            <person name="Diambra L."/>
            <person name="Schaub G.A."/>
            <person name="Garcia E.S."/>
            <person name="Azambuja P."/>
            <person name="Braz G.R.C."/>
            <person name="Oliveira P.L."/>
        </authorList>
    </citation>
    <scope>NUCLEOTIDE SEQUENCE</scope>
</reference>
<dbReference type="UniPathway" id="UPA00094"/>
<comment type="catalytic activity">
    <reaction evidence="13 14">
        <text>a very-long-chain (3R)-3-hydroxyacyl-CoA = a very-long-chain (2E)-enoyl-CoA + H2O</text>
        <dbReference type="Rhea" id="RHEA:45812"/>
        <dbReference type="ChEBI" id="CHEBI:15377"/>
        <dbReference type="ChEBI" id="CHEBI:83728"/>
        <dbReference type="ChEBI" id="CHEBI:85440"/>
        <dbReference type="EC" id="4.2.1.134"/>
    </reaction>
</comment>
<evidence type="ECO:0000256" key="8">
    <source>
        <dbReference type="ARBA" id="ARBA00022989"/>
    </source>
</evidence>
<dbReference type="HOGENOM" id="CLU_034302_2_2_1"/>
<keyword evidence="9 14" id="KW-0443">Lipid metabolism</keyword>
<keyword evidence="7 14" id="KW-0276">Fatty acid metabolism</keyword>
<dbReference type="eggNOG" id="KOG3187">
    <property type="taxonomic scope" value="Eukaryota"/>
</dbReference>
<dbReference type="RefSeq" id="XP_073985577.1">
    <property type="nucleotide sequence ID" value="XM_074129476.1"/>
</dbReference>
<evidence type="ECO:0000256" key="2">
    <source>
        <dbReference type="ARBA" id="ARBA00005194"/>
    </source>
</evidence>
<evidence type="ECO:0000256" key="12">
    <source>
        <dbReference type="ARBA" id="ARBA00023239"/>
    </source>
</evidence>
<feature type="transmembrane region" description="Helical" evidence="14">
    <location>
        <begin position="155"/>
        <end position="176"/>
    </location>
</feature>
<dbReference type="PANTHER" id="PTHR11035:SF3">
    <property type="entry name" value="VERY-LONG-CHAIN (3R)-3-HYDROXYACYL-COA DEHYDRATASE"/>
    <property type="match status" value="1"/>
</dbReference>
<keyword evidence="5 14" id="KW-0444">Lipid biosynthesis</keyword>
<reference evidence="16" key="3">
    <citation type="submission" date="2015-05" db="UniProtKB">
        <authorList>
            <consortium name="EnsemblMetazoa"/>
        </authorList>
    </citation>
    <scope>IDENTIFICATION</scope>
</reference>
<protein>
    <recommendedName>
        <fullName evidence="4 14">Very-long-chain (3R)-3-hydroxyacyl-CoA dehydratase</fullName>
        <ecNumber evidence="4 14">4.2.1.134</ecNumber>
    </recommendedName>
</protein>
<name>R4G3M4_RHOPR</name>
<dbReference type="PANTHER" id="PTHR11035">
    <property type="entry name" value="VERY-LONG-CHAIN (3R)-3-HYDROXYACYL-COA DEHYDRATASE"/>
    <property type="match status" value="1"/>
</dbReference>
<keyword evidence="17" id="KW-1185">Reference proteome</keyword>
<evidence type="ECO:0000313" key="15">
    <source>
        <dbReference type="EMBL" id="JAA75964.1"/>
    </source>
</evidence>
<comment type="similarity">
    <text evidence="3 14">Belongs to the very long-chain fatty acids dehydratase HACD family.</text>
</comment>
<dbReference type="EnsemblMetazoa" id="RPRC013740-RA">
    <property type="protein sequence ID" value="RPRC013740-PA"/>
    <property type="gene ID" value="RPRC013740"/>
</dbReference>
<dbReference type="EMBL" id="GAHY01001546">
    <property type="protein sequence ID" value="JAA75964.1"/>
    <property type="molecule type" value="mRNA"/>
</dbReference>
<keyword evidence="10 14" id="KW-0472">Membrane</keyword>
<feature type="transmembrane region" description="Helical" evidence="14">
    <location>
        <begin position="63"/>
        <end position="82"/>
    </location>
</feature>
<comment type="pathway">
    <text evidence="2 14">Lipid metabolism; fatty acid biosynthesis.</text>
</comment>
<keyword evidence="11 14" id="KW-0275">Fatty acid biosynthesis</keyword>
<dbReference type="GO" id="GO:0102158">
    <property type="term" value="F:very-long-chain (3R)-3-hydroxyacyl-CoA dehydratase activity"/>
    <property type="evidence" value="ECO:0007669"/>
    <property type="project" value="UniProtKB-EC"/>
</dbReference>
<evidence type="ECO:0000256" key="13">
    <source>
        <dbReference type="ARBA" id="ARBA00036671"/>
    </source>
</evidence>
<dbReference type="GO" id="GO:0042761">
    <property type="term" value="P:very long-chain fatty acid biosynthetic process"/>
    <property type="evidence" value="ECO:0007669"/>
    <property type="project" value="TreeGrafter"/>
</dbReference>
<accession>R4G3M4</accession>
<evidence type="ECO:0000256" key="3">
    <source>
        <dbReference type="ARBA" id="ARBA00007811"/>
    </source>
</evidence>
<dbReference type="GO" id="GO:0030148">
    <property type="term" value="P:sphingolipid biosynthetic process"/>
    <property type="evidence" value="ECO:0007669"/>
    <property type="project" value="TreeGrafter"/>
</dbReference>
<dbReference type="OMA" id="WSYILWQ"/>
<evidence type="ECO:0000313" key="17">
    <source>
        <dbReference type="Proteomes" id="UP000015103"/>
    </source>
</evidence>
<reference evidence="17" key="2">
    <citation type="submission" date="2015-04" db="EMBL/GenBank/DDBJ databases">
        <authorList>
            <person name="Wilson R.K."/>
            <person name="Warren W."/>
            <person name="Dotson E."/>
            <person name="Oliveira P.L."/>
        </authorList>
    </citation>
    <scope>NUCLEOTIDE SEQUENCE</scope>
</reference>
<evidence type="ECO:0000256" key="4">
    <source>
        <dbReference type="ARBA" id="ARBA00013122"/>
    </source>
</evidence>
<dbReference type="Pfam" id="PF04387">
    <property type="entry name" value="PTPLA"/>
    <property type="match status" value="1"/>
</dbReference>
<evidence type="ECO:0000256" key="6">
    <source>
        <dbReference type="ARBA" id="ARBA00022692"/>
    </source>
</evidence>
<evidence type="ECO:0000313" key="16">
    <source>
        <dbReference type="EnsemblMetazoa" id="RPRC013740-PA"/>
    </source>
</evidence>
<dbReference type="Proteomes" id="UP000015103">
    <property type="component" value="Unassembled WGS sequence"/>
</dbReference>
<dbReference type="GeneID" id="141454817"/>
<feature type="transmembrane region" description="Helical" evidence="14">
    <location>
        <begin position="128"/>
        <end position="148"/>
    </location>
</feature>
<evidence type="ECO:0000256" key="9">
    <source>
        <dbReference type="ARBA" id="ARBA00023098"/>
    </source>
</evidence>
<dbReference type="GO" id="GO:0030497">
    <property type="term" value="P:fatty acid elongation"/>
    <property type="evidence" value="ECO:0007669"/>
    <property type="project" value="TreeGrafter"/>
</dbReference>
<evidence type="ECO:0000256" key="7">
    <source>
        <dbReference type="ARBA" id="ARBA00022832"/>
    </source>
</evidence>
<dbReference type="AlphaFoldDB" id="R4G3M4"/>
<dbReference type="STRING" id="13249.R4G3M4"/>
<dbReference type="EC" id="4.2.1.134" evidence="4 14"/>
<comment type="function">
    <text evidence="14">Catalyzes the third of the four reactions of the long-chain fatty acids elongation cycle. This endoplasmic reticulum-bound enzymatic process, allows the addition of two carbons to the chain of long- and very long-chain fatty acids/VLCFAs per cycle. This enzyme catalyzes the dehydration of the 3-hydroxyacyl-CoA intermediate into trans-2,3-enoyl-CoA, within each cycle of fatty acid elongation. Thereby, it participates to the production of VLCFAs of different chain lengths that are involved in multiple biological processes as precursors of membrane lipids and lipid mediators.</text>
</comment>
<keyword evidence="12 14" id="KW-0456">Lyase</keyword>
<evidence type="ECO:0000256" key="10">
    <source>
        <dbReference type="ARBA" id="ARBA00023136"/>
    </source>
</evidence>
<keyword evidence="14" id="KW-0256">Endoplasmic reticulum</keyword>
<organism evidence="15">
    <name type="scientific">Rhodnius prolixus</name>
    <name type="common">Triatomid bug</name>
    <dbReference type="NCBI Taxonomy" id="13249"/>
    <lineage>
        <taxon>Eukaryota</taxon>
        <taxon>Metazoa</taxon>
        <taxon>Ecdysozoa</taxon>
        <taxon>Arthropoda</taxon>
        <taxon>Hexapoda</taxon>
        <taxon>Insecta</taxon>
        <taxon>Pterygota</taxon>
        <taxon>Neoptera</taxon>
        <taxon>Paraneoptera</taxon>
        <taxon>Hemiptera</taxon>
        <taxon>Heteroptera</taxon>
        <taxon>Panheteroptera</taxon>
        <taxon>Cimicomorpha</taxon>
        <taxon>Reduviidae</taxon>
        <taxon>Triatominae</taxon>
        <taxon>Rhodnius</taxon>
    </lineage>
</organism>
<dbReference type="InParanoid" id="R4G3M4"/>
<proteinExistence type="evidence at transcript level"/>
<sequence length="238" mass="26937">MAGKNAALGSSKNSDSFTAVKAYLLLYNSVQVVGWAYVLFLTVNHFISGKNVATLWDVVKPTLLIFQNAALLEVLNVALGYVRSNLMVTFLQVMSRVIVVCGVLWATPTAPLSYGLPMLLIAWSVTEVIRYSFYALNIIGAVPYLLIWCRYTFFYALYPIGVTGELLCIFAAQSFIGQTKQWTIELPNYLNFTFSYCYFLLAIMGTYPFIFPQLYLYMIDQRKKVIVNPKDKKHSCTK</sequence>
<feature type="transmembrane region" description="Helical" evidence="14">
    <location>
        <begin position="22"/>
        <end position="43"/>
    </location>
</feature>
<feature type="transmembrane region" description="Helical" evidence="14">
    <location>
        <begin position="89"/>
        <end position="108"/>
    </location>
</feature>
<dbReference type="GO" id="GO:0005789">
    <property type="term" value="C:endoplasmic reticulum membrane"/>
    <property type="evidence" value="ECO:0007669"/>
    <property type="project" value="UniProtKB-SubCell"/>
</dbReference>
<dbReference type="EMBL" id="ACPB03009213">
    <property type="status" value="NOT_ANNOTATED_CDS"/>
    <property type="molecule type" value="Genomic_DNA"/>
</dbReference>
<evidence type="ECO:0000256" key="5">
    <source>
        <dbReference type="ARBA" id="ARBA00022516"/>
    </source>
</evidence>
<dbReference type="VEuPathDB" id="VectorBase:RPRC013740"/>